<dbReference type="AlphaFoldDB" id="A0A6F9Y4K7"/>
<dbReference type="Proteomes" id="UP000494160">
    <property type="component" value="Unassembled WGS sequence"/>
</dbReference>
<gene>
    <name evidence="1" type="ORF">SN811_08250</name>
</gene>
<dbReference type="InterPro" id="IPR023211">
    <property type="entry name" value="DNA_pol_palm_dom_sf"/>
</dbReference>
<protein>
    <submittedName>
        <fullName evidence="1">Uncharacterized protein</fullName>
    </submittedName>
</protein>
<dbReference type="EMBL" id="BLAP01000030">
    <property type="protein sequence ID" value="GET12325.1"/>
    <property type="molecule type" value="Genomic_DNA"/>
</dbReference>
<dbReference type="InterPro" id="IPR043502">
    <property type="entry name" value="DNA/RNA_pol_sf"/>
</dbReference>
<name>A0A6F9Y4K7_9LACO</name>
<dbReference type="Gene3D" id="3.90.1600.10">
    <property type="entry name" value="Palm domain of DNA polymerase"/>
    <property type="match status" value="1"/>
</dbReference>
<organism evidence="1">
    <name type="scientific">Ligilactobacillus agilis</name>
    <dbReference type="NCBI Taxonomy" id="1601"/>
    <lineage>
        <taxon>Bacteria</taxon>
        <taxon>Bacillati</taxon>
        <taxon>Bacillota</taxon>
        <taxon>Bacilli</taxon>
        <taxon>Lactobacillales</taxon>
        <taxon>Lactobacillaceae</taxon>
        <taxon>Ligilactobacillus</taxon>
    </lineage>
</organism>
<dbReference type="InterPro" id="IPR012337">
    <property type="entry name" value="RNaseH-like_sf"/>
</dbReference>
<proteinExistence type="predicted"/>
<dbReference type="SUPFAM" id="SSF53098">
    <property type="entry name" value="Ribonuclease H-like"/>
    <property type="match status" value="1"/>
</dbReference>
<sequence length="583" mass="67842">MIFYDYEVFKEDWLVVIKDTATQSEAVIVNDSDKLKKFNEVHEDDLWVGYNNNHYDQWIHKSILCDLDPYETSKAIIEQNIPGWKISNLFRRIKMFNYDVMIRGDGGLKSLEGFMGSNIKESDVDFNIQRKLTQTEIDETIKYCRHDVEETMEVFLHRKSDFEAQMALAKLPHDHLELKYLSKTKAQMAAIVLEAKKQSRTDEFDLQFPDNLEINKYTEVLEFYRNPDNRNYSQKLTTMVAGVPHVYGWGGVHGAKEKYIGDGYFINMDVTSLYPSLMIQYGLLSRSIKDPKKFKEIYDTRVKYKHEGNPLQAPLKIVINSTYGAMKDVSNPLYDPRQANLVCLYGQLFLTDLMEKLEPVCEIIQSNTDGVLVKLRNEDDFDLIDDIAWDWEQRTHLSLEFSEFKRVYQKDVNNYVMVGTDGHVKTKGAWLKKLNPLDNDLPIINEALKRFLVDKVPPQQTINDCDDLEQFQQVCKISSKYKTLVHNGEVLNERCVRAYASLDADDGGLFKQKYSTNRLEKFANSPKNCFIYNGQVKGAKTPRKLDRQYYIDMVNDRIRAFGMIPPGEWYQGDLWEHTGGLMM</sequence>
<accession>A0A6F9Y4K7</accession>
<dbReference type="RefSeq" id="WP_172577158.1">
    <property type="nucleotide sequence ID" value="NZ_BLAP01000030.1"/>
</dbReference>
<dbReference type="SUPFAM" id="SSF56672">
    <property type="entry name" value="DNA/RNA polymerases"/>
    <property type="match status" value="1"/>
</dbReference>
<comment type="caution">
    <text evidence="1">The sequence shown here is derived from an EMBL/GenBank/DDBJ whole genome shotgun (WGS) entry which is preliminary data.</text>
</comment>
<reference evidence="1" key="1">
    <citation type="submission" date="2019-10" db="EMBL/GenBank/DDBJ databases">
        <title>Lactobacillus agilis SN811 Whole Genome Sequencing Project.</title>
        <authorList>
            <person name="Suzuki S."/>
            <person name="Endo A."/>
            <person name="Maeno S."/>
            <person name="Shiwa Y."/>
            <person name="Matsutani M."/>
            <person name="Kajikawa A."/>
        </authorList>
    </citation>
    <scope>NUCLEOTIDE SEQUENCE</scope>
    <source>
        <strain evidence="1">SN811</strain>
    </source>
</reference>
<evidence type="ECO:0000313" key="1">
    <source>
        <dbReference type="EMBL" id="GET12325.1"/>
    </source>
</evidence>